<accession>A0A8J2JUL9</accession>
<comment type="caution">
    <text evidence="1">The sequence shown here is derived from an EMBL/GenBank/DDBJ whole genome shotgun (WGS) entry which is preliminary data.</text>
</comment>
<evidence type="ECO:0000313" key="2">
    <source>
        <dbReference type="Proteomes" id="UP000708208"/>
    </source>
</evidence>
<proteinExistence type="predicted"/>
<protein>
    <submittedName>
        <fullName evidence="1">Uncharacterized protein</fullName>
    </submittedName>
</protein>
<dbReference type="Proteomes" id="UP000708208">
    <property type="component" value="Unassembled WGS sequence"/>
</dbReference>
<sequence>YSPLGDSS</sequence>
<evidence type="ECO:0000313" key="1">
    <source>
        <dbReference type="EMBL" id="CAG7722084.1"/>
    </source>
</evidence>
<dbReference type="EMBL" id="CAJVCH010086024">
    <property type="protein sequence ID" value="CAG7722084.1"/>
    <property type="molecule type" value="Genomic_DNA"/>
</dbReference>
<name>A0A8J2JUL9_9HEXA</name>
<gene>
    <name evidence="1" type="ORF">AFUS01_LOCUS11257</name>
</gene>
<organism evidence="1 2">
    <name type="scientific">Allacma fusca</name>
    <dbReference type="NCBI Taxonomy" id="39272"/>
    <lineage>
        <taxon>Eukaryota</taxon>
        <taxon>Metazoa</taxon>
        <taxon>Ecdysozoa</taxon>
        <taxon>Arthropoda</taxon>
        <taxon>Hexapoda</taxon>
        <taxon>Collembola</taxon>
        <taxon>Symphypleona</taxon>
        <taxon>Sminthuridae</taxon>
        <taxon>Allacma</taxon>
    </lineage>
</organism>
<feature type="non-terminal residue" evidence="1">
    <location>
        <position position="1"/>
    </location>
</feature>
<keyword evidence="2" id="KW-1185">Reference proteome</keyword>
<reference evidence="1" key="1">
    <citation type="submission" date="2021-06" db="EMBL/GenBank/DDBJ databases">
        <authorList>
            <person name="Hodson N. C."/>
            <person name="Mongue J. A."/>
            <person name="Jaron S. K."/>
        </authorList>
    </citation>
    <scope>NUCLEOTIDE SEQUENCE</scope>
</reference>